<evidence type="ECO:0000256" key="7">
    <source>
        <dbReference type="ARBA" id="ARBA00023157"/>
    </source>
</evidence>
<dbReference type="Pfam" id="PF13853">
    <property type="entry name" value="7tm_4"/>
    <property type="match status" value="1"/>
</dbReference>
<evidence type="ECO:0000256" key="6">
    <source>
        <dbReference type="ARBA" id="ARBA00023136"/>
    </source>
</evidence>
<protein>
    <recommendedName>
        <fullName evidence="11">Olfactory receptor</fullName>
    </recommendedName>
</protein>
<dbReference type="AlphaFoldDB" id="A0A8C9QF67"/>
<evidence type="ECO:0000256" key="4">
    <source>
        <dbReference type="ARBA" id="ARBA00022989"/>
    </source>
</evidence>
<feature type="domain" description="G-protein coupled receptors family 1 profile" evidence="12">
    <location>
        <begin position="38"/>
        <end position="294"/>
    </location>
</feature>
<dbReference type="GO" id="GO:0004930">
    <property type="term" value="F:G protein-coupled receptor activity"/>
    <property type="evidence" value="ECO:0007669"/>
    <property type="project" value="UniProtKB-KW"/>
</dbReference>
<feature type="transmembrane region" description="Helical" evidence="11">
    <location>
        <begin position="206"/>
        <end position="228"/>
    </location>
</feature>
<keyword evidence="6 11" id="KW-0472">Membrane</keyword>
<dbReference type="CDD" id="cd15939">
    <property type="entry name" value="7tmA_OR4A-like"/>
    <property type="match status" value="1"/>
</dbReference>
<feature type="transmembrane region" description="Helical" evidence="11">
    <location>
        <begin position="129"/>
        <end position="151"/>
    </location>
</feature>
<dbReference type="FunFam" id="1.20.1070.10:FF:000012">
    <property type="entry name" value="Olfactory receptor"/>
    <property type="match status" value="1"/>
</dbReference>
<proteinExistence type="inferred from homology"/>
<dbReference type="InterPro" id="IPR000725">
    <property type="entry name" value="Olfact_rcpt"/>
</dbReference>
<dbReference type="GO" id="GO:0005886">
    <property type="term" value="C:plasma membrane"/>
    <property type="evidence" value="ECO:0007669"/>
    <property type="project" value="UniProtKB-SubCell"/>
</dbReference>
<keyword evidence="3 10" id="KW-0812">Transmembrane</keyword>
<keyword evidence="5 10" id="KW-0297">G-protein coupled receptor</keyword>
<dbReference type="PROSITE" id="PS50262">
    <property type="entry name" value="G_PROTEIN_RECEP_F1_2"/>
    <property type="match status" value="1"/>
</dbReference>
<reference evidence="13" key="1">
    <citation type="submission" date="2025-08" db="UniProtKB">
        <authorList>
            <consortium name="Ensembl"/>
        </authorList>
    </citation>
    <scope>IDENTIFICATION</scope>
</reference>
<sequence>MTNQSFITEFVFLGLSQNPTEKIVFVVFLFLYLATLLANSLILITIRFSRTLGSPMYFFLFYLSLADSCFSTSTAPRLIINAISWNKVISYNECMTQIFVVHFFGCMATLVLILMAFDRSVAICKPLRYTIIMNQQVCGALVILAWVGSYIHSSAQIFLALKLPFCIFLALKLPFCGPNEIDHYFCDLQPLLKLACMDTYVINLPIVFNSGAICMVSFIILLISYTFILQSLSNKSAEGRRKAFSTCTSHIIAIILFFVPCIFTYTRPPITFPMDKMVAVFYTIRTPFLNPLIYTPRNAEVKNAIRKLWFNKL</sequence>
<feature type="transmembrane region" description="Helical" evidence="11">
    <location>
        <begin position="95"/>
        <end position="117"/>
    </location>
</feature>
<dbReference type="SUPFAM" id="SSF81321">
    <property type="entry name" value="Family A G protein-coupled receptor-like"/>
    <property type="match status" value="1"/>
</dbReference>
<feature type="transmembrane region" description="Helical" evidence="11">
    <location>
        <begin position="56"/>
        <end position="75"/>
    </location>
</feature>
<evidence type="ECO:0000256" key="1">
    <source>
        <dbReference type="ARBA" id="ARBA00004141"/>
    </source>
</evidence>
<evidence type="ECO:0000256" key="8">
    <source>
        <dbReference type="ARBA" id="ARBA00023170"/>
    </source>
</evidence>
<keyword evidence="4 11" id="KW-1133">Transmembrane helix</keyword>
<keyword evidence="11" id="KW-1003">Cell membrane</keyword>
<keyword evidence="11" id="KW-0716">Sensory transduction</keyword>
<dbReference type="Ensembl" id="ENSSDAT00000028492.1">
    <property type="protein sequence ID" value="ENSSDAP00000024915.1"/>
    <property type="gene ID" value="ENSSDAG00000022672.1"/>
</dbReference>
<evidence type="ECO:0000313" key="14">
    <source>
        <dbReference type="Proteomes" id="UP000694422"/>
    </source>
</evidence>
<evidence type="ECO:0000256" key="3">
    <source>
        <dbReference type="ARBA" id="ARBA00022692"/>
    </source>
</evidence>
<keyword evidence="7" id="KW-1015">Disulfide bond</keyword>
<evidence type="ECO:0000313" key="13">
    <source>
        <dbReference type="Ensembl" id="ENSSDAP00000024915.1"/>
    </source>
</evidence>
<feature type="transmembrane region" description="Helical" evidence="11">
    <location>
        <begin position="23"/>
        <end position="44"/>
    </location>
</feature>
<evidence type="ECO:0000256" key="10">
    <source>
        <dbReference type="RuleBase" id="RU000688"/>
    </source>
</evidence>
<dbReference type="InterPro" id="IPR050427">
    <property type="entry name" value="Olfactory_Receptors"/>
</dbReference>
<evidence type="ECO:0000256" key="11">
    <source>
        <dbReference type="RuleBase" id="RU363047"/>
    </source>
</evidence>
<dbReference type="PROSITE" id="PS00237">
    <property type="entry name" value="G_PROTEIN_RECEP_F1_1"/>
    <property type="match status" value="1"/>
</dbReference>
<comment type="subcellular location">
    <subcellularLocation>
        <location evidence="11">Cell membrane</location>
        <topology evidence="11">Multi-pass membrane protein</topology>
    </subcellularLocation>
    <subcellularLocation>
        <location evidence="1">Membrane</location>
        <topology evidence="1">Multi-pass membrane protein</topology>
    </subcellularLocation>
</comment>
<keyword evidence="8 10" id="KW-0675">Receptor</keyword>
<accession>A0A8C9QF67</accession>
<feature type="transmembrane region" description="Helical" evidence="11">
    <location>
        <begin position="248"/>
        <end position="266"/>
    </location>
</feature>
<dbReference type="GO" id="GO:0004984">
    <property type="term" value="F:olfactory receptor activity"/>
    <property type="evidence" value="ECO:0007669"/>
    <property type="project" value="InterPro"/>
</dbReference>
<evidence type="ECO:0000256" key="5">
    <source>
        <dbReference type="ARBA" id="ARBA00023040"/>
    </source>
</evidence>
<keyword evidence="9 10" id="KW-0807">Transducer</keyword>
<keyword evidence="11" id="KW-0552">Olfaction</keyword>
<dbReference type="InterPro" id="IPR000276">
    <property type="entry name" value="GPCR_Rhodpsn"/>
</dbReference>
<dbReference type="InterPro" id="IPR017452">
    <property type="entry name" value="GPCR_Rhodpsn_7TM"/>
</dbReference>
<organism evidence="13 14">
    <name type="scientific">Spermophilus dauricus</name>
    <name type="common">Daurian ground squirrel</name>
    <dbReference type="NCBI Taxonomy" id="99837"/>
    <lineage>
        <taxon>Eukaryota</taxon>
        <taxon>Metazoa</taxon>
        <taxon>Chordata</taxon>
        <taxon>Craniata</taxon>
        <taxon>Vertebrata</taxon>
        <taxon>Euteleostomi</taxon>
        <taxon>Mammalia</taxon>
        <taxon>Eutheria</taxon>
        <taxon>Euarchontoglires</taxon>
        <taxon>Glires</taxon>
        <taxon>Rodentia</taxon>
        <taxon>Sciuromorpha</taxon>
        <taxon>Sciuridae</taxon>
        <taxon>Xerinae</taxon>
        <taxon>Marmotini</taxon>
        <taxon>Spermophilus</taxon>
    </lineage>
</organism>
<keyword evidence="14" id="KW-1185">Reference proteome</keyword>
<evidence type="ECO:0000259" key="12">
    <source>
        <dbReference type="PROSITE" id="PS50262"/>
    </source>
</evidence>
<name>A0A8C9QF67_SPEDA</name>
<reference evidence="13" key="2">
    <citation type="submission" date="2025-09" db="UniProtKB">
        <authorList>
            <consortium name="Ensembl"/>
        </authorList>
    </citation>
    <scope>IDENTIFICATION</scope>
</reference>
<comment type="similarity">
    <text evidence="2 10">Belongs to the G-protein coupled receptor 1 family.</text>
</comment>
<dbReference type="Gene3D" id="1.20.1070.10">
    <property type="entry name" value="Rhodopsin 7-helix transmembrane proteins"/>
    <property type="match status" value="1"/>
</dbReference>
<dbReference type="Proteomes" id="UP000694422">
    <property type="component" value="Unplaced"/>
</dbReference>
<dbReference type="PRINTS" id="PR00237">
    <property type="entry name" value="GPCRRHODOPSN"/>
</dbReference>
<dbReference type="PRINTS" id="PR00245">
    <property type="entry name" value="OLFACTORYR"/>
</dbReference>
<evidence type="ECO:0000256" key="9">
    <source>
        <dbReference type="ARBA" id="ARBA00023224"/>
    </source>
</evidence>
<dbReference type="PANTHER" id="PTHR48002">
    <property type="entry name" value="OLFACTORY RECEPTOR"/>
    <property type="match status" value="1"/>
</dbReference>
<evidence type="ECO:0000256" key="2">
    <source>
        <dbReference type="ARBA" id="ARBA00010663"/>
    </source>
</evidence>